<feature type="transmembrane region" description="Helical" evidence="9">
    <location>
        <begin position="53"/>
        <end position="71"/>
    </location>
</feature>
<comment type="caution">
    <text evidence="12">The sequence shown here is derived from an EMBL/GenBank/DDBJ whole genome shotgun (WGS) entry which is preliminary data.</text>
</comment>
<keyword evidence="6 9" id="KW-1133">Transmembrane helix</keyword>
<reference evidence="12 13" key="2">
    <citation type="submission" date="2018-04" db="EMBL/GenBank/DDBJ databases">
        <title>Thauera lacus sp. nov., isolated from an saline lake in Inner Mongolia, China.</title>
        <authorList>
            <person name="Liang Q.-Y."/>
        </authorList>
    </citation>
    <scope>NUCLEOTIDE SEQUENCE [LARGE SCALE GENOMIC DNA]</scope>
    <source>
        <strain evidence="12 13">D20</strain>
    </source>
</reference>
<dbReference type="GO" id="GO:0005886">
    <property type="term" value="C:plasma membrane"/>
    <property type="evidence" value="ECO:0007669"/>
    <property type="project" value="UniProtKB-SubCell"/>
</dbReference>
<keyword evidence="7 9" id="KW-0472">Membrane</keyword>
<keyword evidence="2 9" id="KW-0813">Transport</keyword>
<keyword evidence="5 9" id="KW-0812">Transmembrane</keyword>
<feature type="domain" description="Tripartite ATP-independent periplasmic transporters DctQ component" evidence="11">
    <location>
        <begin position="30"/>
        <end position="161"/>
    </location>
</feature>
<name>A0A2T4IEE2_9RHOO</name>
<feature type="compositionally biased region" description="Basic and acidic residues" evidence="10">
    <location>
        <begin position="172"/>
        <end position="186"/>
    </location>
</feature>
<evidence type="ECO:0000256" key="9">
    <source>
        <dbReference type="RuleBase" id="RU369079"/>
    </source>
</evidence>
<comment type="subunit">
    <text evidence="9">The complex comprises the extracytoplasmic solute receptor protein and the two transmembrane proteins.</text>
</comment>
<dbReference type="PANTHER" id="PTHR35011:SF4">
    <property type="entry name" value="SLL1102 PROTEIN"/>
    <property type="match status" value="1"/>
</dbReference>
<comment type="function">
    <text evidence="9">Part of the tripartite ATP-independent periplasmic (TRAP) transport system.</text>
</comment>
<evidence type="ECO:0000256" key="8">
    <source>
        <dbReference type="ARBA" id="ARBA00038436"/>
    </source>
</evidence>
<evidence type="ECO:0000256" key="4">
    <source>
        <dbReference type="ARBA" id="ARBA00022519"/>
    </source>
</evidence>
<dbReference type="PANTHER" id="PTHR35011">
    <property type="entry name" value="2,3-DIKETO-L-GULONATE TRAP TRANSPORTER SMALL PERMEASE PROTEIN YIAM"/>
    <property type="match status" value="1"/>
</dbReference>
<feature type="transmembrane region" description="Helical" evidence="9">
    <location>
        <begin position="92"/>
        <end position="114"/>
    </location>
</feature>
<dbReference type="InterPro" id="IPR055348">
    <property type="entry name" value="DctQ"/>
</dbReference>
<dbReference type="Pfam" id="PF04290">
    <property type="entry name" value="DctQ"/>
    <property type="match status" value="1"/>
</dbReference>
<proteinExistence type="inferred from homology"/>
<evidence type="ECO:0000313" key="13">
    <source>
        <dbReference type="Proteomes" id="UP000241193"/>
    </source>
</evidence>
<gene>
    <name evidence="12" type="ORF">C8261_11190</name>
</gene>
<feature type="transmembrane region" description="Helical" evidence="9">
    <location>
        <begin position="134"/>
        <end position="151"/>
    </location>
</feature>
<reference evidence="12 13" key="1">
    <citation type="submission" date="2018-03" db="EMBL/GenBank/DDBJ databases">
        <authorList>
            <person name="Keele B.F."/>
        </authorList>
    </citation>
    <scope>NUCLEOTIDE SEQUENCE [LARGE SCALE GENOMIC DNA]</scope>
    <source>
        <strain evidence="12 13">D20</strain>
    </source>
</reference>
<dbReference type="RefSeq" id="WP_107493793.1">
    <property type="nucleotide sequence ID" value="NZ_PZKC01000008.1"/>
</dbReference>
<dbReference type="AlphaFoldDB" id="A0A2T4IEE2"/>
<evidence type="ECO:0000256" key="2">
    <source>
        <dbReference type="ARBA" id="ARBA00022448"/>
    </source>
</evidence>
<evidence type="ECO:0000256" key="10">
    <source>
        <dbReference type="SAM" id="MobiDB-lite"/>
    </source>
</evidence>
<evidence type="ECO:0000259" key="11">
    <source>
        <dbReference type="Pfam" id="PF04290"/>
    </source>
</evidence>
<evidence type="ECO:0000256" key="5">
    <source>
        <dbReference type="ARBA" id="ARBA00022692"/>
    </source>
</evidence>
<dbReference type="OrthoDB" id="9795655at2"/>
<evidence type="ECO:0000256" key="1">
    <source>
        <dbReference type="ARBA" id="ARBA00004429"/>
    </source>
</evidence>
<feature type="region of interest" description="Disordered" evidence="10">
    <location>
        <begin position="170"/>
        <end position="199"/>
    </location>
</feature>
<evidence type="ECO:0000256" key="6">
    <source>
        <dbReference type="ARBA" id="ARBA00022989"/>
    </source>
</evidence>
<dbReference type="EMBL" id="PZKC01000008">
    <property type="protein sequence ID" value="PTD96133.1"/>
    <property type="molecule type" value="Genomic_DNA"/>
</dbReference>
<accession>A0A2T4IEE2</accession>
<dbReference type="Proteomes" id="UP000241193">
    <property type="component" value="Unassembled WGS sequence"/>
</dbReference>
<evidence type="ECO:0000256" key="7">
    <source>
        <dbReference type="ARBA" id="ARBA00023136"/>
    </source>
</evidence>
<protein>
    <recommendedName>
        <fullName evidence="9">TRAP transporter small permease protein</fullName>
    </recommendedName>
</protein>
<organism evidence="12 13">
    <name type="scientific">Pseudothauera lacus</name>
    <dbReference type="NCBI Taxonomy" id="2136175"/>
    <lineage>
        <taxon>Bacteria</taxon>
        <taxon>Pseudomonadati</taxon>
        <taxon>Pseudomonadota</taxon>
        <taxon>Betaproteobacteria</taxon>
        <taxon>Rhodocyclales</taxon>
        <taxon>Zoogloeaceae</taxon>
        <taxon>Pseudothauera</taxon>
    </lineage>
</organism>
<evidence type="ECO:0000256" key="3">
    <source>
        <dbReference type="ARBA" id="ARBA00022475"/>
    </source>
</evidence>
<keyword evidence="4 9" id="KW-0997">Cell inner membrane</keyword>
<comment type="subcellular location">
    <subcellularLocation>
        <location evidence="1 9">Cell inner membrane</location>
        <topology evidence="1 9">Multi-pass membrane protein</topology>
    </subcellularLocation>
</comment>
<keyword evidence="13" id="KW-1185">Reference proteome</keyword>
<dbReference type="InterPro" id="IPR007387">
    <property type="entry name" value="TRAP_DctQ"/>
</dbReference>
<dbReference type="GO" id="GO:0022857">
    <property type="term" value="F:transmembrane transporter activity"/>
    <property type="evidence" value="ECO:0007669"/>
    <property type="project" value="UniProtKB-UniRule"/>
</dbReference>
<sequence length="199" mass="21334">MGMLLNISSMIDALTRYVGRAIIWLILAATLISAANAVARKAFSVGSNAFLEIQWYLFAAVFMLGAGHAFLQNAHVRIDVLANKLSKRTRMYIDIGGILFFLLPMCYLISSFAWPVLMAAYTSGEVSSNAGGLIRWPLYALVPAGFALLALQGVSEVIKRAAFLSGAGPDPTLHETDAHDPLDTGHAHSAQPASGEVNK</sequence>
<comment type="caution">
    <text evidence="9">Lacks conserved residue(s) required for the propagation of feature annotation.</text>
</comment>
<keyword evidence="3" id="KW-1003">Cell membrane</keyword>
<evidence type="ECO:0000313" key="12">
    <source>
        <dbReference type="EMBL" id="PTD96133.1"/>
    </source>
</evidence>
<comment type="similarity">
    <text evidence="8 9">Belongs to the TRAP transporter small permease family.</text>
</comment>